<dbReference type="InterPro" id="IPR047324">
    <property type="entry name" value="LbH_gamma_CA-like"/>
</dbReference>
<dbReference type="InterPro" id="IPR011004">
    <property type="entry name" value="Trimer_LpxA-like_sf"/>
</dbReference>
<dbReference type="Proteomes" id="UP000514720">
    <property type="component" value="Chromosome"/>
</dbReference>
<protein>
    <submittedName>
        <fullName evidence="1">Gamma carbonic anhydrase family protein</fullName>
    </submittedName>
</protein>
<sequence>MSFEQYKHSSPTIASTAKIFDSAVIAGDVTIKDYVNIWFNVSIRGDMAPVTIGENTNIQDNAVVHTNTNLPTVIGRNVTVGHGAIIHACTVEDNCLIGMGSILLDGCIIGTDTLIGAGALIPPGKHIPSGVLVVGNPMRIVRDLTIQEKEAMKANKDAYITLMKNYI</sequence>
<dbReference type="EMBL" id="CP048914">
    <property type="protein sequence ID" value="QMS84203.1"/>
    <property type="molecule type" value="Genomic_DNA"/>
</dbReference>
<reference evidence="1 2" key="1">
    <citation type="submission" date="2020-02" db="EMBL/GenBank/DDBJ databases">
        <authorList>
            <person name="Zheng R.K."/>
            <person name="Sun C.M."/>
        </authorList>
    </citation>
    <scope>NUCLEOTIDE SEQUENCE [LARGE SCALE GENOMIC DNA]</scope>
    <source>
        <strain evidence="2">zrk13</strain>
    </source>
</reference>
<evidence type="ECO:0000313" key="1">
    <source>
        <dbReference type="EMBL" id="QMS84203.1"/>
    </source>
</evidence>
<dbReference type="RefSeq" id="WP_258877815.1">
    <property type="nucleotide sequence ID" value="NZ_CP048914.1"/>
</dbReference>
<dbReference type="Gene3D" id="2.160.10.10">
    <property type="entry name" value="Hexapeptide repeat proteins"/>
    <property type="match status" value="1"/>
</dbReference>
<dbReference type="SUPFAM" id="SSF51161">
    <property type="entry name" value="Trimeric LpxA-like enzymes"/>
    <property type="match status" value="1"/>
</dbReference>
<dbReference type="AlphaFoldDB" id="A0A7L7KNH2"/>
<gene>
    <name evidence="1" type="ORF">G4Z02_00085</name>
</gene>
<name>A0A7L7KNH2_9MOLU</name>
<proteinExistence type="predicted"/>
<accession>A0A7L7KNH2</accession>
<organism evidence="1 2">
    <name type="scientific">Candidatus Xianfuyuplasma coldseepsis</name>
    <dbReference type="NCBI Taxonomy" id="2782163"/>
    <lineage>
        <taxon>Bacteria</taxon>
        <taxon>Bacillati</taxon>
        <taxon>Mycoplasmatota</taxon>
        <taxon>Mollicutes</taxon>
        <taxon>Candidatus Izemoplasmatales</taxon>
        <taxon>Candidatus Izemoplasmataceae</taxon>
        <taxon>Candidatus Xianfuyuplasma</taxon>
    </lineage>
</organism>
<dbReference type="PANTHER" id="PTHR13061:SF29">
    <property type="entry name" value="GAMMA CARBONIC ANHYDRASE-LIKE 1, MITOCHONDRIAL-RELATED"/>
    <property type="match status" value="1"/>
</dbReference>
<dbReference type="InterPro" id="IPR001451">
    <property type="entry name" value="Hexapep"/>
</dbReference>
<evidence type="ECO:0000313" key="2">
    <source>
        <dbReference type="Proteomes" id="UP000514720"/>
    </source>
</evidence>
<dbReference type="Pfam" id="PF00132">
    <property type="entry name" value="Hexapep"/>
    <property type="match status" value="1"/>
</dbReference>
<keyword evidence="2" id="KW-1185">Reference proteome</keyword>
<dbReference type="CDD" id="cd04645">
    <property type="entry name" value="LbH_gamma_CA_like"/>
    <property type="match status" value="1"/>
</dbReference>
<dbReference type="PANTHER" id="PTHR13061">
    <property type="entry name" value="DYNACTIN SUBUNIT P25"/>
    <property type="match status" value="1"/>
</dbReference>
<dbReference type="Pfam" id="PF14602">
    <property type="entry name" value="Hexapep_2"/>
    <property type="match status" value="1"/>
</dbReference>
<dbReference type="InterPro" id="IPR050484">
    <property type="entry name" value="Transf_Hexapept/Carb_Anhydrase"/>
</dbReference>
<dbReference type="KEGG" id="xcl:G4Z02_00085"/>